<gene>
    <name evidence="11" type="ORF">A2907_00255</name>
</gene>
<dbReference type="Gene3D" id="1.10.1780.10">
    <property type="entry name" value="Clp, N-terminal domain"/>
    <property type="match status" value="1"/>
</dbReference>
<dbReference type="PANTHER" id="PTHR11638">
    <property type="entry name" value="ATP-DEPENDENT CLP PROTEASE"/>
    <property type="match status" value="1"/>
</dbReference>
<dbReference type="PRINTS" id="PR00300">
    <property type="entry name" value="CLPPROTEASEA"/>
</dbReference>
<dbReference type="SMART" id="SM01086">
    <property type="entry name" value="ClpB_D2-small"/>
    <property type="match status" value="1"/>
</dbReference>
<evidence type="ECO:0000313" key="11">
    <source>
        <dbReference type="EMBL" id="OGD38315.1"/>
    </source>
</evidence>
<dbReference type="GO" id="GO:0016887">
    <property type="term" value="F:ATP hydrolysis activity"/>
    <property type="evidence" value="ECO:0007669"/>
    <property type="project" value="InterPro"/>
</dbReference>
<sequence length="889" mass="100130">MKPFNHFTIKAQDALMRAQEIAFIKSQYPIDPLHLLKSLAEQDESVIPTILEKIGVDLDLMDLQIDTSLENVVANQKKQQGGVFGQIPISQEMANILEKSNQVSKHMKDDFISTEHLLLSLLEVPSRARDILEKFKVTGEQIMQILASVRGSQRITDAEPESKYQVLEKYAKNLTEMARSKKLDPVIGRQKEIRRVMQVLSRRTKNNPVLIGEPGTGKTAIAEGLAQRIIDGDVPESLKDKEIISLDLGALVAGTKYRGEFEERLKTVLKEIENQGGKIILFIDELHTLVGAGAAEGAVDASNMLKPALARGDLHAIGATTIKEYQKYIEKDQALERRFQPVLVQEPSQDEAIAILRGLKEKYEMHHGVKITDSSIIAAVKLSSRYIADRFLPDKAVDLIDEAASSLRMEIDSMPQELDQAHRELMRLRIEEEVLKKETDPSVKETIKNIRKQIADFKEKTKDLEMQWQAEKDKISKITDAKKKIEGLKQEAEIAERNADLHKIAEIRYSKIPSFERNIKDFESSLARLQKKRRILKEEITEEDIARVVSNWTNIPILKMLEEEAQKLSGIEETLKSRVVGQSDAIKAVANAIRRSRAGISEEQKPIGSFIFLGPTGVGKTELAKALAEFMFSTEQAIVRVDMSEYMESHAISKMIGSPPGYVGHEEGGQLTEIIRRKPYSVVLFDEIEKAHPEIFNILLQILDDGHLTDSKGRKVNFKNTIIIMTSNAGSDIVQKINKFGFDLSDDKQLVRAEKESEAKEKIKAALKDYFKPEFLNRIDEMIVFNGLTPGDLEEIIEIQLEKVFARLAKRGIKIKATKKARDLLVEKGYDLQYGARPLKRVIQRLILDPVAKFIITGQIKEGEEIAVDQENGEIIIKKSSTKGALALV</sequence>
<feature type="coiled-coil region" evidence="9">
    <location>
        <begin position="418"/>
        <end position="578"/>
    </location>
</feature>
<dbReference type="SUPFAM" id="SSF52540">
    <property type="entry name" value="P-loop containing nucleoside triphosphate hydrolases"/>
    <property type="match status" value="2"/>
</dbReference>
<evidence type="ECO:0000259" key="10">
    <source>
        <dbReference type="PROSITE" id="PS51903"/>
    </source>
</evidence>
<dbReference type="Gene3D" id="3.40.50.300">
    <property type="entry name" value="P-loop containing nucleotide triphosphate hydrolases"/>
    <property type="match status" value="3"/>
</dbReference>
<dbReference type="PANTHER" id="PTHR11638:SF18">
    <property type="entry name" value="HEAT SHOCK PROTEIN 104"/>
    <property type="match status" value="1"/>
</dbReference>
<evidence type="ECO:0000256" key="3">
    <source>
        <dbReference type="ARBA" id="ARBA00022741"/>
    </source>
</evidence>
<evidence type="ECO:0000256" key="1">
    <source>
        <dbReference type="ARBA" id="ARBA00008675"/>
    </source>
</evidence>
<evidence type="ECO:0000256" key="9">
    <source>
        <dbReference type="SAM" id="Coils"/>
    </source>
</evidence>
<dbReference type="FunFam" id="3.40.50.300:FF:000025">
    <property type="entry name" value="ATP-dependent Clp protease subunit"/>
    <property type="match status" value="1"/>
</dbReference>
<dbReference type="InterPro" id="IPR001270">
    <property type="entry name" value="ClpA/B"/>
</dbReference>
<dbReference type="Pfam" id="PF10431">
    <property type="entry name" value="ClpB_D2-small"/>
    <property type="match status" value="1"/>
</dbReference>
<dbReference type="CDD" id="cd00009">
    <property type="entry name" value="AAA"/>
    <property type="match status" value="1"/>
</dbReference>
<dbReference type="Proteomes" id="UP000177947">
    <property type="component" value="Unassembled WGS sequence"/>
</dbReference>
<comment type="caution">
    <text evidence="11">The sequence shown here is derived from an EMBL/GenBank/DDBJ whole genome shotgun (WGS) entry which is preliminary data.</text>
</comment>
<keyword evidence="9" id="KW-0175">Coiled coil</keyword>
<comment type="subunit">
    <text evidence="6">Homohexamer. The oligomerization is ATP-dependent.</text>
</comment>
<dbReference type="InterPro" id="IPR027417">
    <property type="entry name" value="P-loop_NTPase"/>
</dbReference>
<dbReference type="Pfam" id="PF17871">
    <property type="entry name" value="AAA_lid_9"/>
    <property type="match status" value="1"/>
</dbReference>
<dbReference type="EMBL" id="MEYQ01000048">
    <property type="protein sequence ID" value="OGD38315.1"/>
    <property type="molecule type" value="Genomic_DNA"/>
</dbReference>
<dbReference type="InterPro" id="IPR028299">
    <property type="entry name" value="ClpA/B_CS2"/>
</dbReference>
<comment type="similarity">
    <text evidence="1 8">Belongs to the ClpA/ClpB family.</text>
</comment>
<dbReference type="InterPro" id="IPR003593">
    <property type="entry name" value="AAA+_ATPase"/>
</dbReference>
<dbReference type="FunFam" id="3.40.50.300:FF:000010">
    <property type="entry name" value="Chaperone clpB 1, putative"/>
    <property type="match status" value="1"/>
</dbReference>
<evidence type="ECO:0000256" key="7">
    <source>
        <dbReference type="PROSITE-ProRule" id="PRU01251"/>
    </source>
</evidence>
<dbReference type="InterPro" id="IPR004176">
    <property type="entry name" value="Clp_R_N"/>
</dbReference>
<accession>A0A1F5C671</accession>
<dbReference type="AlphaFoldDB" id="A0A1F5C671"/>
<dbReference type="SUPFAM" id="SSF81923">
    <property type="entry name" value="Double Clp-N motif"/>
    <property type="match status" value="1"/>
</dbReference>
<dbReference type="PROSITE" id="PS00871">
    <property type="entry name" value="CLPAB_2"/>
    <property type="match status" value="1"/>
</dbReference>
<dbReference type="Pfam" id="PF00004">
    <property type="entry name" value="AAA"/>
    <property type="match status" value="1"/>
</dbReference>
<dbReference type="CDD" id="cd19499">
    <property type="entry name" value="RecA-like_ClpB_Hsp104-like"/>
    <property type="match status" value="1"/>
</dbReference>
<dbReference type="GO" id="GO:0034605">
    <property type="term" value="P:cellular response to heat"/>
    <property type="evidence" value="ECO:0007669"/>
    <property type="project" value="TreeGrafter"/>
</dbReference>
<dbReference type="Pfam" id="PF02861">
    <property type="entry name" value="Clp_N"/>
    <property type="match status" value="1"/>
</dbReference>
<protein>
    <submittedName>
        <fullName evidence="11">ATP-dependent chaperone ClpB</fullName>
    </submittedName>
</protein>
<evidence type="ECO:0000256" key="8">
    <source>
        <dbReference type="RuleBase" id="RU004432"/>
    </source>
</evidence>
<dbReference type="InterPro" id="IPR050130">
    <property type="entry name" value="ClpA_ClpB"/>
</dbReference>
<dbReference type="SMART" id="SM00382">
    <property type="entry name" value="AAA"/>
    <property type="match status" value="2"/>
</dbReference>
<dbReference type="InterPro" id="IPR018368">
    <property type="entry name" value="ClpA/B_CS1"/>
</dbReference>
<evidence type="ECO:0000256" key="5">
    <source>
        <dbReference type="ARBA" id="ARBA00023186"/>
    </source>
</evidence>
<proteinExistence type="inferred from homology"/>
<evidence type="ECO:0000313" key="12">
    <source>
        <dbReference type="Proteomes" id="UP000177947"/>
    </source>
</evidence>
<keyword evidence="5 8" id="KW-0143">Chaperone</keyword>
<reference evidence="11 12" key="1">
    <citation type="journal article" date="2016" name="Nat. Commun.">
        <title>Thousands of microbial genomes shed light on interconnected biogeochemical processes in an aquifer system.</title>
        <authorList>
            <person name="Anantharaman K."/>
            <person name="Brown C.T."/>
            <person name="Hug L.A."/>
            <person name="Sharon I."/>
            <person name="Castelle C.J."/>
            <person name="Probst A.J."/>
            <person name="Thomas B.C."/>
            <person name="Singh A."/>
            <person name="Wilkins M.J."/>
            <person name="Karaoz U."/>
            <person name="Brodie E.L."/>
            <person name="Williams K.H."/>
            <person name="Hubbard S.S."/>
            <person name="Banfield J.F."/>
        </authorList>
    </citation>
    <scope>NUCLEOTIDE SEQUENCE [LARGE SCALE GENOMIC DNA]</scope>
</reference>
<dbReference type="PROSITE" id="PS00870">
    <property type="entry name" value="CLPAB_1"/>
    <property type="match status" value="1"/>
</dbReference>
<dbReference type="InterPro" id="IPR003959">
    <property type="entry name" value="ATPase_AAA_core"/>
</dbReference>
<evidence type="ECO:0000256" key="6">
    <source>
        <dbReference type="ARBA" id="ARBA00026057"/>
    </source>
</evidence>
<organism evidence="11 12">
    <name type="scientific">Candidatus Azambacteria bacterium RIFCSPLOWO2_01_FULL_37_9</name>
    <dbReference type="NCBI Taxonomy" id="1797297"/>
    <lineage>
        <taxon>Bacteria</taxon>
        <taxon>Candidatus Azamiibacteriota</taxon>
    </lineage>
</organism>
<dbReference type="PROSITE" id="PS51903">
    <property type="entry name" value="CLP_R"/>
    <property type="match status" value="1"/>
</dbReference>
<keyword evidence="4 8" id="KW-0067">ATP-binding</keyword>
<name>A0A1F5C671_9BACT</name>
<dbReference type="Gene3D" id="1.10.8.60">
    <property type="match status" value="1"/>
</dbReference>
<dbReference type="GO" id="GO:0005737">
    <property type="term" value="C:cytoplasm"/>
    <property type="evidence" value="ECO:0007669"/>
    <property type="project" value="TreeGrafter"/>
</dbReference>
<evidence type="ECO:0000256" key="4">
    <source>
        <dbReference type="ARBA" id="ARBA00022840"/>
    </source>
</evidence>
<dbReference type="InterPro" id="IPR041546">
    <property type="entry name" value="ClpA/ClpB_AAA_lid"/>
</dbReference>
<keyword evidence="2 7" id="KW-0677">Repeat</keyword>
<feature type="domain" description="Clp R" evidence="10">
    <location>
        <begin position="4"/>
        <end position="152"/>
    </location>
</feature>
<dbReference type="Pfam" id="PF07724">
    <property type="entry name" value="AAA_2"/>
    <property type="match status" value="1"/>
</dbReference>
<dbReference type="InterPro" id="IPR036628">
    <property type="entry name" value="Clp_N_dom_sf"/>
</dbReference>
<keyword evidence="3 8" id="KW-0547">Nucleotide-binding</keyword>
<dbReference type="GO" id="GO:0005524">
    <property type="term" value="F:ATP binding"/>
    <property type="evidence" value="ECO:0007669"/>
    <property type="project" value="UniProtKB-KW"/>
</dbReference>
<dbReference type="FunFam" id="3.40.50.300:FF:000120">
    <property type="entry name" value="ATP-dependent chaperone ClpB"/>
    <property type="match status" value="1"/>
</dbReference>
<dbReference type="InterPro" id="IPR019489">
    <property type="entry name" value="Clp_ATPase_C"/>
</dbReference>
<evidence type="ECO:0000256" key="2">
    <source>
        <dbReference type="ARBA" id="ARBA00022737"/>
    </source>
</evidence>